<feature type="transmembrane region" description="Helical" evidence="11">
    <location>
        <begin position="193"/>
        <end position="214"/>
    </location>
</feature>
<dbReference type="RefSeq" id="XP_021421107.2">
    <property type="nucleotide sequence ID" value="XM_021565432.2"/>
</dbReference>
<keyword evidence="9 11" id="KW-0628">Postsynaptic cell membrane</keyword>
<dbReference type="InterPro" id="IPR000276">
    <property type="entry name" value="GPCR_Rhodpsn"/>
</dbReference>
<keyword evidence="6 11" id="KW-0472">Membrane</keyword>
<evidence type="ECO:0000256" key="7">
    <source>
        <dbReference type="ARBA" id="ARBA00023170"/>
    </source>
</evidence>
<dbReference type="PANTHER" id="PTHR24247">
    <property type="entry name" value="5-HYDROXYTRYPTAMINE RECEPTOR"/>
    <property type="match status" value="1"/>
</dbReference>
<dbReference type="GeneID" id="110491741"/>
<evidence type="ECO:0000256" key="1">
    <source>
        <dbReference type="ARBA" id="ARBA00022475"/>
    </source>
</evidence>
<feature type="transmembrane region" description="Helical" evidence="11">
    <location>
        <begin position="147"/>
        <end position="173"/>
    </location>
</feature>
<feature type="domain" description="G-protein coupled receptors family 1 profile" evidence="13">
    <location>
        <begin position="48"/>
        <end position="434"/>
    </location>
</feature>
<feature type="region of interest" description="Disordered" evidence="12">
    <location>
        <begin position="231"/>
        <end position="251"/>
    </location>
</feature>
<evidence type="ECO:0000256" key="2">
    <source>
        <dbReference type="ARBA" id="ARBA00022692"/>
    </source>
</evidence>
<dbReference type="GO" id="GO:0004993">
    <property type="term" value="F:G protein-coupled serotonin receptor activity"/>
    <property type="evidence" value="ECO:0007669"/>
    <property type="project" value="TreeGrafter"/>
</dbReference>
<evidence type="ECO:0000256" key="6">
    <source>
        <dbReference type="ARBA" id="ARBA00023136"/>
    </source>
</evidence>
<evidence type="ECO:0000256" key="12">
    <source>
        <dbReference type="SAM" id="MobiDB-lite"/>
    </source>
</evidence>
<evidence type="ECO:0000256" key="11">
    <source>
        <dbReference type="RuleBase" id="RU361191"/>
    </source>
</evidence>
<dbReference type="InterPro" id="IPR017452">
    <property type="entry name" value="GPCR_Rhodpsn_7TM"/>
</dbReference>
<feature type="transmembrane region" description="Helical" evidence="11">
    <location>
        <begin position="31"/>
        <end position="56"/>
    </location>
</feature>
<dbReference type="PANTHER" id="PTHR24247:SF180">
    <property type="entry name" value="MUSCARINIC ACETYLCHOLINE RECEPTOR M4"/>
    <property type="match status" value="1"/>
</dbReference>
<keyword evidence="3 11" id="KW-1133">Transmembrane helix</keyword>
<feature type="transmembrane region" description="Helical" evidence="11">
    <location>
        <begin position="99"/>
        <end position="127"/>
    </location>
</feature>
<comment type="function">
    <text evidence="11">The muscarinic acetylcholine receptor mediates various cellular responses, including inhibition of adenylate cyclase, breakdown of phosphoinositides and modulation of potassium channels through the action of G proteins.</text>
</comment>
<dbReference type="GeneTree" id="ENSGT00940000160394"/>
<dbReference type="GO" id="GO:0007187">
    <property type="term" value="P:G protein-coupled receptor signaling pathway, coupled to cyclic nucleotide second messenger"/>
    <property type="evidence" value="ECO:0007669"/>
    <property type="project" value="TreeGrafter"/>
</dbReference>
<dbReference type="InterPro" id="IPR000995">
    <property type="entry name" value="Musac_Ach_rcpt"/>
</dbReference>
<evidence type="ECO:0000256" key="9">
    <source>
        <dbReference type="ARBA" id="ARBA00023257"/>
    </source>
</evidence>
<keyword evidence="7 10" id="KW-0675">Receptor</keyword>
<evidence type="ECO:0000256" key="8">
    <source>
        <dbReference type="ARBA" id="ARBA00023224"/>
    </source>
</evidence>
<feature type="transmembrane region" description="Helical" evidence="11">
    <location>
        <begin position="418"/>
        <end position="441"/>
    </location>
</feature>
<evidence type="ECO:0000256" key="10">
    <source>
        <dbReference type="RuleBase" id="RU000688"/>
    </source>
</evidence>
<keyword evidence="15" id="KW-1185">Reference proteome</keyword>
<dbReference type="Ensembl" id="ENSOMYT00000076222.2">
    <property type="protein sequence ID" value="ENSOMYP00000069994.2"/>
    <property type="gene ID" value="ENSOMYG00000032452.2"/>
</dbReference>
<evidence type="ECO:0000259" key="13">
    <source>
        <dbReference type="PROSITE" id="PS50262"/>
    </source>
</evidence>
<organism evidence="14 15">
    <name type="scientific">Oncorhynchus mykiss</name>
    <name type="common">Rainbow trout</name>
    <name type="synonym">Salmo gairdneri</name>
    <dbReference type="NCBI Taxonomy" id="8022"/>
    <lineage>
        <taxon>Eukaryota</taxon>
        <taxon>Metazoa</taxon>
        <taxon>Chordata</taxon>
        <taxon>Craniata</taxon>
        <taxon>Vertebrata</taxon>
        <taxon>Euteleostomi</taxon>
        <taxon>Actinopterygii</taxon>
        <taxon>Neopterygii</taxon>
        <taxon>Teleostei</taxon>
        <taxon>Protacanthopterygii</taxon>
        <taxon>Salmoniformes</taxon>
        <taxon>Salmonidae</taxon>
        <taxon>Salmoninae</taxon>
        <taxon>Oncorhynchus</taxon>
    </lineage>
</organism>
<reference evidence="14" key="3">
    <citation type="submission" date="2025-09" db="UniProtKB">
        <authorList>
            <consortium name="Ensembl"/>
        </authorList>
    </citation>
    <scope>IDENTIFICATION</scope>
</reference>
<evidence type="ECO:0000256" key="5">
    <source>
        <dbReference type="ARBA" id="ARBA00023040"/>
    </source>
</evidence>
<dbReference type="GO" id="GO:0045211">
    <property type="term" value="C:postsynaptic membrane"/>
    <property type="evidence" value="ECO:0007669"/>
    <property type="project" value="UniProtKB-SubCell"/>
</dbReference>
<dbReference type="PROSITE" id="PS00237">
    <property type="entry name" value="G_PROTEIN_RECEP_F1_1"/>
    <property type="match status" value="1"/>
</dbReference>
<evidence type="ECO:0000313" key="14">
    <source>
        <dbReference type="Ensembl" id="ENSOMYP00000069994.2"/>
    </source>
</evidence>
<dbReference type="Pfam" id="PF00001">
    <property type="entry name" value="7tm_1"/>
    <property type="match status" value="1"/>
</dbReference>
<dbReference type="PROSITE" id="PS50262">
    <property type="entry name" value="G_PROTEIN_RECEP_F1_2"/>
    <property type="match status" value="1"/>
</dbReference>
<gene>
    <name evidence="14" type="primary">chrm4b</name>
</gene>
<feature type="transmembrane region" description="Helical" evidence="11">
    <location>
        <begin position="383"/>
        <end position="406"/>
    </location>
</feature>
<evidence type="ECO:0000256" key="3">
    <source>
        <dbReference type="ARBA" id="ARBA00022989"/>
    </source>
</evidence>
<dbReference type="KEGG" id="omy:110491741"/>
<sequence length="463" mass="51938">MEDNVSWVHPYGNHSYGAYGRPGCRYTTAELILIVIVTGSLSFITVLGNVLVMLSIKVNRHLQTVNNYFLFSLACADLIIGLLSMNLYTLYIVKGYWPLGAVICDLWLALDYVVSNASVMNLLIICFDRYFCVTRPLTYPSKRTTRLAGLMIAAAWLLSLFLWAPAILFWQSFVGKRIVPDGECYIQLLSKPSVTLGMTLSAFYLPAVIMIVLYTRISFASRSRLTAELHSSRARTSSGRPKQSCHLKRSCVSTQTDTEPKSDLAISIEAETSICAKQGIIKALKDSTEQANNNVIPTSDVIPSLDQLPSEINQDCRWSNSRVTFTGDKNSSATKVSQPSSILNGSNTTSQLRKMVSPFPSFSKTQVKRRRIVARERKVTKTIFAILLAFILTWTPYSVMAIIGTYCHFCVPDTAWTMGYWLCYINSTVNPACYALCNVTFRKTFKNLLRCQYRNTGVEVRMM</sequence>
<protein>
    <recommendedName>
        <fullName evidence="11">Muscarinic acetylcholine receptor</fullName>
    </recommendedName>
</protein>
<dbReference type="AlphaFoldDB" id="A0A8C7SV22"/>
<dbReference type="CDD" id="cd15049">
    <property type="entry name" value="7tmA_mAChR"/>
    <property type="match status" value="1"/>
</dbReference>
<comment type="similarity">
    <text evidence="11">Belongs to the G-protein coupled receptor 1 family. Muscarinic acetylcholine receptor subfamily.</text>
</comment>
<keyword evidence="2 10" id="KW-0812">Transmembrane</keyword>
<dbReference type="Gene3D" id="1.20.1070.10">
    <property type="entry name" value="Rhodopsin 7-helix transmembrane proteins"/>
    <property type="match status" value="2"/>
</dbReference>
<dbReference type="PRINTS" id="PR00243">
    <property type="entry name" value="MUSCARINICR"/>
</dbReference>
<proteinExistence type="inferred from homology"/>
<dbReference type="Proteomes" id="UP000694395">
    <property type="component" value="Chromosome 2"/>
</dbReference>
<dbReference type="OrthoDB" id="10071887at2759"/>
<dbReference type="CTD" id="100004742"/>
<dbReference type="FunFam" id="1.20.1070.10:FF:000162">
    <property type="entry name" value="Muscarinic acetylcholine receptor"/>
    <property type="match status" value="1"/>
</dbReference>
<keyword evidence="4 11" id="KW-0770">Synapse</keyword>
<dbReference type="PRINTS" id="PR00237">
    <property type="entry name" value="GPCRRHODOPSN"/>
</dbReference>
<evidence type="ECO:0000313" key="15">
    <source>
        <dbReference type="Proteomes" id="UP000694395"/>
    </source>
</evidence>
<evidence type="ECO:0000256" key="4">
    <source>
        <dbReference type="ARBA" id="ARBA00023018"/>
    </source>
</evidence>
<name>A0A8C7SV22_ONCMY</name>
<keyword evidence="5 10" id="KW-0297">G-protein coupled receptor</keyword>
<comment type="subcellular location">
    <subcellularLocation>
        <location evidence="11">Cell membrane</location>
        <topology evidence="11">Multi-pass membrane protein</topology>
    </subcellularLocation>
    <subcellularLocation>
        <location evidence="11">Postsynaptic cell membrane</location>
        <topology evidence="11">Multi-pass membrane protein</topology>
    </subcellularLocation>
</comment>
<accession>A0A8C7SV22</accession>
<feature type="transmembrane region" description="Helical" evidence="11">
    <location>
        <begin position="68"/>
        <end position="93"/>
    </location>
</feature>
<dbReference type="GO" id="GO:0007197">
    <property type="term" value="P:adenylate cyclase-inhibiting G protein-coupled acetylcholine receptor signaling pathway"/>
    <property type="evidence" value="ECO:0007669"/>
    <property type="project" value="TreeGrafter"/>
</dbReference>
<dbReference type="GO" id="GO:0030425">
    <property type="term" value="C:dendrite"/>
    <property type="evidence" value="ECO:0007669"/>
    <property type="project" value="TreeGrafter"/>
</dbReference>
<keyword evidence="1 11" id="KW-1003">Cell membrane</keyword>
<keyword evidence="8 10" id="KW-0807">Transducer</keyword>
<reference evidence="14" key="1">
    <citation type="submission" date="2020-07" db="EMBL/GenBank/DDBJ databases">
        <title>A long reads based de novo assembly of the rainbow trout Arlee double haploid line genome.</title>
        <authorList>
            <person name="Gao G."/>
            <person name="Palti Y."/>
        </authorList>
    </citation>
    <scope>NUCLEOTIDE SEQUENCE [LARGE SCALE GENOMIC DNA]</scope>
</reference>
<reference evidence="14" key="2">
    <citation type="submission" date="2025-08" db="UniProtKB">
        <authorList>
            <consortium name="Ensembl"/>
        </authorList>
    </citation>
    <scope>IDENTIFICATION</scope>
</reference>
<dbReference type="SUPFAM" id="SSF81321">
    <property type="entry name" value="Family A G protein-coupled receptor-like"/>
    <property type="match status" value="1"/>
</dbReference>
<dbReference type="GO" id="GO:0016907">
    <property type="term" value="F:G protein-coupled acetylcholine receptor activity"/>
    <property type="evidence" value="ECO:0007669"/>
    <property type="project" value="UniProtKB-UniRule"/>
</dbReference>